<name>A0A6A6I446_9PLEO</name>
<accession>A0A6A6I446</accession>
<feature type="domain" description="Aminoglycoside phosphotransferase" evidence="1">
    <location>
        <begin position="126"/>
        <end position="217"/>
    </location>
</feature>
<dbReference type="SUPFAM" id="SSF56112">
    <property type="entry name" value="Protein kinase-like (PK-like)"/>
    <property type="match status" value="1"/>
</dbReference>
<sequence length="271" mass="30799">MPTPTPRIRSLAKLGTPHGRRIQIARRPQRRYLQADCDRVAAEILKSPVSPTQIQGGQSYTVTVNSGQAFNVVQFRSSKLDIKLVEHAKQTYRDFVPNCKYFGMLGDVYVYIWDLVPGPAFCRVRFSASAWINKPLRRTSGSVEEYSRTLDQISHGLPGRIRWKLDDVRQGLPLIFRPEYPKAVQHDDFLENNFHVNEATGHITGVVDWADAIFAPFGLSLSGLETILSLRAHFWDTFYGEIVARLFGLFQTYGFEEGDARIAYLEALCML</sequence>
<dbReference type="OrthoDB" id="5598852at2759"/>
<reference evidence="2" key="1">
    <citation type="journal article" date="2020" name="Stud. Mycol.">
        <title>101 Dothideomycetes genomes: a test case for predicting lifestyles and emergence of pathogens.</title>
        <authorList>
            <person name="Haridas S."/>
            <person name="Albert R."/>
            <person name="Binder M."/>
            <person name="Bloem J."/>
            <person name="Labutti K."/>
            <person name="Salamov A."/>
            <person name="Andreopoulos B."/>
            <person name="Baker S."/>
            <person name="Barry K."/>
            <person name="Bills G."/>
            <person name="Bluhm B."/>
            <person name="Cannon C."/>
            <person name="Castanera R."/>
            <person name="Culley D."/>
            <person name="Daum C."/>
            <person name="Ezra D."/>
            <person name="Gonzalez J."/>
            <person name="Henrissat B."/>
            <person name="Kuo A."/>
            <person name="Liang C."/>
            <person name="Lipzen A."/>
            <person name="Lutzoni F."/>
            <person name="Magnuson J."/>
            <person name="Mondo S."/>
            <person name="Nolan M."/>
            <person name="Ohm R."/>
            <person name="Pangilinan J."/>
            <person name="Park H.-J."/>
            <person name="Ramirez L."/>
            <person name="Alfaro M."/>
            <person name="Sun H."/>
            <person name="Tritt A."/>
            <person name="Yoshinaga Y."/>
            <person name="Zwiers L.-H."/>
            <person name="Turgeon B."/>
            <person name="Goodwin S."/>
            <person name="Spatafora J."/>
            <person name="Crous P."/>
            <person name="Grigoriev I."/>
        </authorList>
    </citation>
    <scope>NUCLEOTIDE SEQUENCE</scope>
    <source>
        <strain evidence="2">CBS 122368</strain>
    </source>
</reference>
<dbReference type="Pfam" id="PF01636">
    <property type="entry name" value="APH"/>
    <property type="match status" value="1"/>
</dbReference>
<gene>
    <name evidence="2" type="ORF">BU26DRAFT_542458</name>
</gene>
<dbReference type="AlphaFoldDB" id="A0A6A6I446"/>
<evidence type="ECO:0000313" key="2">
    <source>
        <dbReference type="EMBL" id="KAF2245057.1"/>
    </source>
</evidence>
<dbReference type="Proteomes" id="UP000800094">
    <property type="component" value="Unassembled WGS sequence"/>
</dbReference>
<keyword evidence="3" id="KW-1185">Reference proteome</keyword>
<dbReference type="GeneID" id="54584975"/>
<dbReference type="RefSeq" id="XP_033680061.1">
    <property type="nucleotide sequence ID" value="XM_033831645.1"/>
</dbReference>
<dbReference type="InterPro" id="IPR002575">
    <property type="entry name" value="Aminoglycoside_PTrfase"/>
</dbReference>
<protein>
    <recommendedName>
        <fullName evidence="1">Aminoglycoside phosphotransferase domain-containing protein</fullName>
    </recommendedName>
</protein>
<dbReference type="InterPro" id="IPR011009">
    <property type="entry name" value="Kinase-like_dom_sf"/>
</dbReference>
<proteinExistence type="predicted"/>
<organism evidence="2 3">
    <name type="scientific">Trematosphaeria pertusa</name>
    <dbReference type="NCBI Taxonomy" id="390896"/>
    <lineage>
        <taxon>Eukaryota</taxon>
        <taxon>Fungi</taxon>
        <taxon>Dikarya</taxon>
        <taxon>Ascomycota</taxon>
        <taxon>Pezizomycotina</taxon>
        <taxon>Dothideomycetes</taxon>
        <taxon>Pleosporomycetidae</taxon>
        <taxon>Pleosporales</taxon>
        <taxon>Massarineae</taxon>
        <taxon>Trematosphaeriaceae</taxon>
        <taxon>Trematosphaeria</taxon>
    </lineage>
</organism>
<evidence type="ECO:0000259" key="1">
    <source>
        <dbReference type="Pfam" id="PF01636"/>
    </source>
</evidence>
<dbReference type="EMBL" id="ML987201">
    <property type="protein sequence ID" value="KAF2245057.1"/>
    <property type="molecule type" value="Genomic_DNA"/>
</dbReference>
<evidence type="ECO:0000313" key="3">
    <source>
        <dbReference type="Proteomes" id="UP000800094"/>
    </source>
</evidence>